<organism evidence="1 2">
    <name type="scientific">Pseudoalteromonas citrea</name>
    <dbReference type="NCBI Taxonomy" id="43655"/>
    <lineage>
        <taxon>Bacteria</taxon>
        <taxon>Pseudomonadati</taxon>
        <taxon>Pseudomonadota</taxon>
        <taxon>Gammaproteobacteria</taxon>
        <taxon>Alteromonadales</taxon>
        <taxon>Pseudoalteromonadaceae</taxon>
        <taxon>Pseudoalteromonas</taxon>
    </lineage>
</organism>
<protein>
    <submittedName>
        <fullName evidence="1">Uncharacterized protein</fullName>
    </submittedName>
</protein>
<comment type="caution">
    <text evidence="1">The sequence shown here is derived from an EMBL/GenBank/DDBJ whole genome shotgun (WGS) entry which is preliminary data.</text>
</comment>
<reference evidence="1" key="1">
    <citation type="journal article" date="2012" name="J. Bacteriol.">
        <title>Genome sequences of type strains of seven species of the marine bacterium Pseudoalteromonas.</title>
        <authorList>
            <person name="Xie B.B."/>
            <person name="Shu Y.L."/>
            <person name="Qin Q.L."/>
            <person name="Rong J.C."/>
            <person name="Zhang X.Y."/>
            <person name="Chen X.L."/>
            <person name="Shi M."/>
            <person name="He H.L."/>
            <person name="Zhou B.C."/>
            <person name="Zhang Y.Z."/>
        </authorList>
    </citation>
    <scope>NUCLEOTIDE SEQUENCE</scope>
    <source>
        <strain evidence="1">DSM 8771</strain>
    </source>
</reference>
<reference evidence="1" key="2">
    <citation type="submission" date="2015-03" db="EMBL/GenBank/DDBJ databases">
        <title>Genome sequence of Pseudoalteromonas citrea.</title>
        <authorList>
            <person name="Xie B.-B."/>
            <person name="Rong J.-C."/>
            <person name="Qin Q.-L."/>
            <person name="Zhang Y.-Z."/>
        </authorList>
    </citation>
    <scope>NUCLEOTIDE SEQUENCE</scope>
    <source>
        <strain evidence="1">DSM 8771</strain>
    </source>
</reference>
<dbReference type="AlphaFoldDB" id="A0AAD4AMW6"/>
<evidence type="ECO:0000313" key="2">
    <source>
        <dbReference type="Proteomes" id="UP000016487"/>
    </source>
</evidence>
<accession>A0AAD4AMW6</accession>
<proteinExistence type="predicted"/>
<dbReference type="EMBL" id="AHBZ03000012">
    <property type="protein sequence ID" value="KAF7775583.1"/>
    <property type="molecule type" value="Genomic_DNA"/>
</dbReference>
<evidence type="ECO:0000313" key="1">
    <source>
        <dbReference type="EMBL" id="KAF7775583.1"/>
    </source>
</evidence>
<sequence>MNAKLPSRLFRLNRVAKAIDDTILSHYQTDNRYNFIRNAVPCLNIQPKPTAFKEISKVLYVNDIQPPVSKQGHDSKLVLGATGEALTELLFKPIPETKSNNRGFDLNIGGGLIEVKSTVERSISMSNVQYKTANYLVVHIYDKYNDKYMHSCMIPMAILRKIKGEKKGRVSVNIYIESWVGFFKISPIRISKFFEMRTRYIEGESRSIVQVINQSIMNKPIEGNNIHVKAIFLMHSKFNSWKWELHFAYYEYFFKNKLDWVYSHDCLKK</sequence>
<dbReference type="Proteomes" id="UP000016487">
    <property type="component" value="Unassembled WGS sequence"/>
</dbReference>
<gene>
    <name evidence="1" type="ORF">PCIT_a1799</name>
</gene>
<dbReference type="RefSeq" id="WP_010361335.1">
    <property type="nucleotide sequence ID" value="NZ_AHBZ03000012.1"/>
</dbReference>
<name>A0AAD4AMW6_9GAMM</name>